<comment type="caution">
    <text evidence="8">Lacks conserved residue(s) required for the propagation of feature annotation.</text>
</comment>
<evidence type="ECO:0000313" key="11">
    <source>
        <dbReference type="Proteomes" id="UP001595729"/>
    </source>
</evidence>
<dbReference type="InterPro" id="IPR020846">
    <property type="entry name" value="MFS_dom"/>
</dbReference>
<evidence type="ECO:0000259" key="9">
    <source>
        <dbReference type="PROSITE" id="PS50850"/>
    </source>
</evidence>
<accession>A0ABV7W580</accession>
<feature type="transmembrane region" description="Helical" evidence="8">
    <location>
        <begin position="12"/>
        <end position="37"/>
    </location>
</feature>
<evidence type="ECO:0000256" key="2">
    <source>
        <dbReference type="ARBA" id="ARBA00006236"/>
    </source>
</evidence>
<comment type="subcellular location">
    <subcellularLocation>
        <location evidence="8">Cell inner membrane</location>
        <topology evidence="8">Multi-pass membrane protein</topology>
    </subcellularLocation>
    <subcellularLocation>
        <location evidence="1">Cell membrane</location>
        <topology evidence="1">Multi-pass membrane protein</topology>
    </subcellularLocation>
</comment>
<dbReference type="Gene3D" id="1.20.1720.10">
    <property type="entry name" value="Multidrug resistance protein D"/>
    <property type="match status" value="1"/>
</dbReference>
<keyword evidence="3 8" id="KW-0813">Transport</keyword>
<feature type="transmembrane region" description="Helical" evidence="8">
    <location>
        <begin position="254"/>
        <end position="272"/>
    </location>
</feature>
<dbReference type="Proteomes" id="UP001595729">
    <property type="component" value="Unassembled WGS sequence"/>
</dbReference>
<dbReference type="RefSeq" id="WP_382175442.1">
    <property type="nucleotide sequence ID" value="NZ_JBHRXX010000007.1"/>
</dbReference>
<feature type="transmembrane region" description="Helical" evidence="8">
    <location>
        <begin position="284"/>
        <end position="307"/>
    </location>
</feature>
<dbReference type="SUPFAM" id="SSF103473">
    <property type="entry name" value="MFS general substrate transporter"/>
    <property type="match status" value="1"/>
</dbReference>
<feature type="domain" description="Major facilitator superfamily (MFS) profile" evidence="9">
    <location>
        <begin position="14"/>
        <end position="399"/>
    </location>
</feature>
<name>A0ABV7W580_9BURK</name>
<reference evidence="11" key="1">
    <citation type="journal article" date="2019" name="Int. J. Syst. Evol. Microbiol.">
        <title>The Global Catalogue of Microorganisms (GCM) 10K type strain sequencing project: providing services to taxonomists for standard genome sequencing and annotation.</title>
        <authorList>
            <consortium name="The Broad Institute Genomics Platform"/>
            <consortium name="The Broad Institute Genome Sequencing Center for Infectious Disease"/>
            <person name="Wu L."/>
            <person name="Ma J."/>
        </authorList>
    </citation>
    <scope>NUCLEOTIDE SEQUENCE [LARGE SCALE GENOMIC DNA]</scope>
    <source>
        <strain evidence="11">KCTC 42501</strain>
    </source>
</reference>
<keyword evidence="4" id="KW-1003">Cell membrane</keyword>
<dbReference type="NCBIfam" id="TIGR00710">
    <property type="entry name" value="efflux_Bcr_CflA"/>
    <property type="match status" value="1"/>
</dbReference>
<evidence type="ECO:0000256" key="1">
    <source>
        <dbReference type="ARBA" id="ARBA00004651"/>
    </source>
</evidence>
<feature type="transmembrane region" description="Helical" evidence="8">
    <location>
        <begin position="374"/>
        <end position="394"/>
    </location>
</feature>
<dbReference type="Pfam" id="PF07690">
    <property type="entry name" value="MFS_1"/>
    <property type="match status" value="1"/>
</dbReference>
<feature type="transmembrane region" description="Helical" evidence="8">
    <location>
        <begin position="81"/>
        <end position="100"/>
    </location>
</feature>
<feature type="transmembrane region" description="Helical" evidence="8">
    <location>
        <begin position="167"/>
        <end position="186"/>
    </location>
</feature>
<comment type="similarity">
    <text evidence="2 8">Belongs to the major facilitator superfamily. Bcr/CmlA family.</text>
</comment>
<proteinExistence type="inferred from homology"/>
<comment type="caution">
    <text evidence="10">The sequence shown here is derived from an EMBL/GenBank/DDBJ whole genome shotgun (WGS) entry which is preliminary data.</text>
</comment>
<dbReference type="InterPro" id="IPR011701">
    <property type="entry name" value="MFS"/>
</dbReference>
<evidence type="ECO:0000313" key="10">
    <source>
        <dbReference type="EMBL" id="MFC3684963.1"/>
    </source>
</evidence>
<dbReference type="PANTHER" id="PTHR42718:SF9">
    <property type="entry name" value="MAJOR FACILITATOR SUPERFAMILY MULTIDRUG TRANSPORTER MFSC"/>
    <property type="match status" value="1"/>
</dbReference>
<keyword evidence="8" id="KW-0997">Cell inner membrane</keyword>
<keyword evidence="7 8" id="KW-0472">Membrane</keyword>
<sequence length="400" mass="41575">MTAPDTSTSAPHGLLIANLLAQLAFGLLAMTICLPSMQEWGAMFGSSQAAVQLTFSGYVVTYGSLQLVYGPLSDRLGRKRILMIGLVIAFAGSVMAVFAPDLPTLVLARLLQGAGSAACMVIGRALVQDLFAGPERTRVMAYVGMAMGLCPPLATIIGGQLHVRLGWQSNFVVMAVLAVLLFIAAWRGLPEHQSAIGVQPHWLKAMLSSYAQLAREPSFGLHVLLLAMTSATFYAFLGGAPIVLGSYGVKPDGIGFYIMAIPGSYIVGNYLTTHLSHRISERRIMRLGQVLTVGGVALMLLLALAGLNTSLAFALPLVLLGIGHGLLVPPALAGTVGLLPALAGSAAAVAGLAQQLMGAVGGFAVGLFQHEGAVNLGWLMLGLALCGAAAQWMLHQGAKP</sequence>
<evidence type="ECO:0000256" key="6">
    <source>
        <dbReference type="ARBA" id="ARBA00022989"/>
    </source>
</evidence>
<dbReference type="PROSITE" id="PS50850">
    <property type="entry name" value="MFS"/>
    <property type="match status" value="1"/>
</dbReference>
<protein>
    <recommendedName>
        <fullName evidence="8">Bcr/CflA family efflux transporter</fullName>
    </recommendedName>
</protein>
<organism evidence="10 11">
    <name type="scientific">Hydrogenophaga luteola</name>
    <dbReference type="NCBI Taxonomy" id="1591122"/>
    <lineage>
        <taxon>Bacteria</taxon>
        <taxon>Pseudomonadati</taxon>
        <taxon>Pseudomonadota</taxon>
        <taxon>Betaproteobacteria</taxon>
        <taxon>Burkholderiales</taxon>
        <taxon>Comamonadaceae</taxon>
        <taxon>Hydrogenophaga</taxon>
    </lineage>
</organism>
<keyword evidence="5 8" id="KW-0812">Transmembrane</keyword>
<feature type="transmembrane region" description="Helical" evidence="8">
    <location>
        <begin position="139"/>
        <end position="161"/>
    </location>
</feature>
<keyword evidence="6 8" id="KW-1133">Transmembrane helix</keyword>
<evidence type="ECO:0000256" key="3">
    <source>
        <dbReference type="ARBA" id="ARBA00022448"/>
    </source>
</evidence>
<dbReference type="InterPro" id="IPR004812">
    <property type="entry name" value="Efflux_drug-R_Bcr/CmlA"/>
</dbReference>
<gene>
    <name evidence="10" type="ORF">ACFOPI_15265</name>
</gene>
<feature type="transmembrane region" description="Helical" evidence="8">
    <location>
        <begin position="219"/>
        <end position="242"/>
    </location>
</feature>
<dbReference type="EMBL" id="JBHRXX010000007">
    <property type="protein sequence ID" value="MFC3684963.1"/>
    <property type="molecule type" value="Genomic_DNA"/>
</dbReference>
<evidence type="ECO:0000256" key="8">
    <source>
        <dbReference type="RuleBase" id="RU365088"/>
    </source>
</evidence>
<feature type="transmembrane region" description="Helical" evidence="8">
    <location>
        <begin position="106"/>
        <end position="127"/>
    </location>
</feature>
<evidence type="ECO:0000256" key="5">
    <source>
        <dbReference type="ARBA" id="ARBA00022692"/>
    </source>
</evidence>
<feature type="transmembrane region" description="Helical" evidence="8">
    <location>
        <begin position="49"/>
        <end position="69"/>
    </location>
</feature>
<keyword evidence="11" id="KW-1185">Reference proteome</keyword>
<evidence type="ECO:0000256" key="7">
    <source>
        <dbReference type="ARBA" id="ARBA00023136"/>
    </source>
</evidence>
<dbReference type="PANTHER" id="PTHR42718">
    <property type="entry name" value="MAJOR FACILITATOR SUPERFAMILY MULTIDRUG TRANSPORTER MFSC"/>
    <property type="match status" value="1"/>
</dbReference>
<dbReference type="InterPro" id="IPR036259">
    <property type="entry name" value="MFS_trans_sf"/>
</dbReference>
<evidence type="ECO:0000256" key="4">
    <source>
        <dbReference type="ARBA" id="ARBA00022475"/>
    </source>
</evidence>
<dbReference type="CDD" id="cd17320">
    <property type="entry name" value="MFS_MdfA_MDR_like"/>
    <property type="match status" value="1"/>
</dbReference>